<evidence type="ECO:0000256" key="5">
    <source>
        <dbReference type="ARBA" id="ARBA00022676"/>
    </source>
</evidence>
<feature type="region of interest" description="Disordered" evidence="11">
    <location>
        <begin position="1"/>
        <end position="29"/>
    </location>
</feature>
<dbReference type="AlphaFoldDB" id="A0A506U5H1"/>
<dbReference type="Pfam" id="PF02446">
    <property type="entry name" value="Glyco_hydro_77"/>
    <property type="match status" value="1"/>
</dbReference>
<dbReference type="GO" id="GO:0004134">
    <property type="term" value="F:4-alpha-glucanotransferase activity"/>
    <property type="evidence" value="ECO:0007669"/>
    <property type="project" value="UniProtKB-EC"/>
</dbReference>
<dbReference type="EMBL" id="VHLH01000010">
    <property type="protein sequence ID" value="TPW29622.1"/>
    <property type="molecule type" value="Genomic_DNA"/>
</dbReference>
<sequence>MPADHGPNPVRDDDPKRRPHRRTLDHRAHRHRRGMMGETLDRLAERYHIALGYHELDGSYRTVSEATKIALLEAFGVTADTQEAQSLSLERAPPAEELELRAPSGLSCYEPAILKSRSVWGVALQVYQLRSTRNWGIGDFADLRVAVQLSAAAGAAFVGTNPLHALFPAEPERVSPFFPSNRQFLNPLYIAVDLVPGYKPNMADGPGIEKAREGDLVDYAHVTELKYAALRRVWTAYRAKGDLSADYSHDAFRIWRERAGQNLEKHALFDAIALSRAGGSSGETGGWHAWPEEWHDAQGDTVEAFARENADDVSFHAWLQFIADRQLGEAAETARDAGMAIGLYLDLAVGEAPDGSATWTEPAVAVVGAELGAPPDYFTKAGQNWGLAGLSPAELVARDFGPYRDLMEAVMRHAGAIRVDHAMGVWQLFFIPRGRPAAEGTYVRFPIGEMLGVIAKASEQNEAVVVGEDLGNVPDGFREVMDATNLQSYRILYFERDEDGFRPPDAYPVRSLACLSTHDLPTIEGWWRADDVALRHEFGLIDGEAAEEQNAMRERERRELAGDLARTGLLTREEADAVLARTADDQSALPTGFVAAVHRHLACTASRMAAVRIEDLAGERKPVNLPGTVAEYPNWRRRLGMSLEDLAASDLFAALTEAMRAERPHDK</sequence>
<evidence type="ECO:0000256" key="10">
    <source>
        <dbReference type="RuleBase" id="RU361207"/>
    </source>
</evidence>
<dbReference type="Proteomes" id="UP000320314">
    <property type="component" value="Unassembled WGS sequence"/>
</dbReference>
<name>A0A506U5H1_9HYPH</name>
<dbReference type="NCBIfam" id="TIGR00217">
    <property type="entry name" value="malQ"/>
    <property type="match status" value="1"/>
</dbReference>
<evidence type="ECO:0000256" key="3">
    <source>
        <dbReference type="ARBA" id="ARBA00012560"/>
    </source>
</evidence>
<dbReference type="GO" id="GO:0005975">
    <property type="term" value="P:carbohydrate metabolic process"/>
    <property type="evidence" value="ECO:0007669"/>
    <property type="project" value="InterPro"/>
</dbReference>
<keyword evidence="13" id="KW-1185">Reference proteome</keyword>
<keyword evidence="5 10" id="KW-0328">Glycosyltransferase</keyword>
<evidence type="ECO:0000256" key="8">
    <source>
        <dbReference type="ARBA" id="ARBA00031423"/>
    </source>
</evidence>
<gene>
    <name evidence="12" type="primary">malQ</name>
    <name evidence="12" type="ORF">FJU11_07225</name>
</gene>
<accession>A0A506U5H1</accession>
<comment type="catalytic activity">
    <reaction evidence="1 10">
        <text>Transfers a segment of a (1-&gt;4)-alpha-D-glucan to a new position in an acceptor, which may be glucose or a (1-&gt;4)-alpha-D-glucan.</text>
        <dbReference type="EC" id="2.4.1.25"/>
    </reaction>
</comment>
<keyword evidence="6 10" id="KW-0808">Transferase</keyword>
<protein>
    <recommendedName>
        <fullName evidence="4 10">4-alpha-glucanotransferase</fullName>
        <ecNumber evidence="3 10">2.4.1.25</ecNumber>
    </recommendedName>
    <alternativeName>
        <fullName evidence="8 10">Amylomaltase</fullName>
    </alternativeName>
    <alternativeName>
        <fullName evidence="9 10">Disproportionating enzyme</fullName>
    </alternativeName>
</protein>
<dbReference type="InterPro" id="IPR003385">
    <property type="entry name" value="Glyco_hydro_77"/>
</dbReference>
<evidence type="ECO:0000256" key="4">
    <source>
        <dbReference type="ARBA" id="ARBA00020295"/>
    </source>
</evidence>
<evidence type="ECO:0000256" key="11">
    <source>
        <dbReference type="SAM" id="MobiDB-lite"/>
    </source>
</evidence>
<evidence type="ECO:0000256" key="9">
    <source>
        <dbReference type="ARBA" id="ARBA00031501"/>
    </source>
</evidence>
<dbReference type="EC" id="2.4.1.25" evidence="3 10"/>
<feature type="compositionally biased region" description="Basic residues" evidence="11">
    <location>
        <begin position="17"/>
        <end position="29"/>
    </location>
</feature>
<evidence type="ECO:0000313" key="13">
    <source>
        <dbReference type="Proteomes" id="UP000320314"/>
    </source>
</evidence>
<keyword evidence="7 10" id="KW-0119">Carbohydrate metabolism</keyword>
<dbReference type="SUPFAM" id="SSF51445">
    <property type="entry name" value="(Trans)glycosidases"/>
    <property type="match status" value="1"/>
</dbReference>
<dbReference type="PANTHER" id="PTHR32438:SF5">
    <property type="entry name" value="4-ALPHA-GLUCANOTRANSFERASE DPE1, CHLOROPLASTIC_AMYLOPLASTIC"/>
    <property type="match status" value="1"/>
</dbReference>
<evidence type="ECO:0000256" key="7">
    <source>
        <dbReference type="ARBA" id="ARBA00023277"/>
    </source>
</evidence>
<evidence type="ECO:0000256" key="6">
    <source>
        <dbReference type="ARBA" id="ARBA00022679"/>
    </source>
</evidence>
<proteinExistence type="inferred from homology"/>
<dbReference type="PANTHER" id="PTHR32438">
    <property type="entry name" value="4-ALPHA-GLUCANOTRANSFERASE DPE1, CHLOROPLASTIC/AMYLOPLASTIC"/>
    <property type="match status" value="1"/>
</dbReference>
<evidence type="ECO:0000256" key="2">
    <source>
        <dbReference type="ARBA" id="ARBA00005684"/>
    </source>
</evidence>
<evidence type="ECO:0000313" key="12">
    <source>
        <dbReference type="EMBL" id="TPW29622.1"/>
    </source>
</evidence>
<dbReference type="OrthoDB" id="9763489at2"/>
<comment type="caution">
    <text evidence="12">The sequence shown here is derived from an EMBL/GenBank/DDBJ whole genome shotgun (WGS) entry which is preliminary data.</text>
</comment>
<dbReference type="InterPro" id="IPR017853">
    <property type="entry name" value="GH"/>
</dbReference>
<organism evidence="12 13">
    <name type="scientific">Pararhizobium mangrovi</name>
    <dbReference type="NCBI Taxonomy" id="2590452"/>
    <lineage>
        <taxon>Bacteria</taxon>
        <taxon>Pseudomonadati</taxon>
        <taxon>Pseudomonadota</taxon>
        <taxon>Alphaproteobacteria</taxon>
        <taxon>Hyphomicrobiales</taxon>
        <taxon>Rhizobiaceae</taxon>
        <taxon>Rhizobium/Agrobacterium group</taxon>
        <taxon>Pararhizobium</taxon>
    </lineage>
</organism>
<evidence type="ECO:0000256" key="1">
    <source>
        <dbReference type="ARBA" id="ARBA00000439"/>
    </source>
</evidence>
<reference evidence="12 13" key="1">
    <citation type="submission" date="2019-06" db="EMBL/GenBank/DDBJ databases">
        <authorList>
            <person name="Li M."/>
        </authorList>
    </citation>
    <scope>NUCLEOTIDE SEQUENCE [LARGE SCALE GENOMIC DNA]</scope>
    <source>
        <strain evidence="12 13">BGMRC6574</strain>
    </source>
</reference>
<dbReference type="Gene3D" id="3.20.20.80">
    <property type="entry name" value="Glycosidases"/>
    <property type="match status" value="1"/>
</dbReference>
<comment type="similarity">
    <text evidence="2 10">Belongs to the disproportionating enzyme family.</text>
</comment>